<evidence type="ECO:0000256" key="3">
    <source>
        <dbReference type="ARBA" id="ARBA00005913"/>
    </source>
</evidence>
<evidence type="ECO:0000313" key="11">
    <source>
        <dbReference type="Proteomes" id="UP000253472"/>
    </source>
</evidence>
<dbReference type="InterPro" id="IPR019371">
    <property type="entry name" value="KxDL_dom"/>
</dbReference>
<evidence type="ECO:0000256" key="4">
    <source>
        <dbReference type="ARBA" id="ARBA00016207"/>
    </source>
</evidence>
<dbReference type="GO" id="GO:0007032">
    <property type="term" value="P:endosome organization"/>
    <property type="evidence" value="ECO:0007669"/>
    <property type="project" value="TreeGrafter"/>
</dbReference>
<proteinExistence type="inferred from homology"/>
<keyword evidence="11" id="KW-1185">Reference proteome</keyword>
<evidence type="ECO:0000259" key="9">
    <source>
        <dbReference type="Pfam" id="PF10241"/>
    </source>
</evidence>
<evidence type="ECO:0000313" key="10">
    <source>
        <dbReference type="EMBL" id="RCK57719.1"/>
    </source>
</evidence>
<comment type="subcellular location">
    <subcellularLocation>
        <location evidence="2">Endosome</location>
    </subcellularLocation>
</comment>
<evidence type="ECO:0000256" key="7">
    <source>
        <dbReference type="ARBA" id="ARBA00029808"/>
    </source>
</evidence>
<dbReference type="GO" id="GO:0005768">
    <property type="term" value="C:endosome"/>
    <property type="evidence" value="ECO:0007669"/>
    <property type="project" value="UniProtKB-SubCell"/>
</dbReference>
<feature type="compositionally biased region" description="Acidic residues" evidence="8">
    <location>
        <begin position="240"/>
        <end position="255"/>
    </location>
</feature>
<organism evidence="10 11">
    <name type="scientific">Candida viswanathii</name>
    <dbReference type="NCBI Taxonomy" id="5486"/>
    <lineage>
        <taxon>Eukaryota</taxon>
        <taxon>Fungi</taxon>
        <taxon>Dikarya</taxon>
        <taxon>Ascomycota</taxon>
        <taxon>Saccharomycotina</taxon>
        <taxon>Pichiomycetes</taxon>
        <taxon>Debaryomycetaceae</taxon>
        <taxon>Candida/Lodderomyces clade</taxon>
        <taxon>Candida</taxon>
    </lineage>
</organism>
<dbReference type="OrthoDB" id="4089816at2759"/>
<evidence type="ECO:0000256" key="6">
    <source>
        <dbReference type="ARBA" id="ARBA00022753"/>
    </source>
</evidence>
<comment type="function">
    <text evidence="1">Component of the biogenesis of lysosome-related organelles complex-1 (BLOC-1) involved in endosomal cargo sorting.</text>
</comment>
<gene>
    <name evidence="10" type="primary">KXD1_1</name>
    <name evidence="10" type="ORF">Cantr_06235</name>
</gene>
<feature type="domain" description="KxDL" evidence="9">
    <location>
        <begin position="109"/>
        <end position="196"/>
    </location>
</feature>
<evidence type="ECO:0000256" key="1">
    <source>
        <dbReference type="ARBA" id="ARBA00002069"/>
    </source>
</evidence>
<dbReference type="AlphaFoldDB" id="A0A367XWE3"/>
<feature type="compositionally biased region" description="Polar residues" evidence="8">
    <location>
        <begin position="24"/>
        <end position="35"/>
    </location>
</feature>
<evidence type="ECO:0000256" key="2">
    <source>
        <dbReference type="ARBA" id="ARBA00004177"/>
    </source>
</evidence>
<dbReference type="Proteomes" id="UP000253472">
    <property type="component" value="Unassembled WGS sequence"/>
</dbReference>
<evidence type="ECO:0000256" key="8">
    <source>
        <dbReference type="SAM" id="MobiDB-lite"/>
    </source>
</evidence>
<comment type="caution">
    <text evidence="10">The sequence shown here is derived from an EMBL/GenBank/DDBJ whole genome shotgun (WGS) entry which is preliminary data.</text>
</comment>
<dbReference type="GO" id="GO:0032880">
    <property type="term" value="P:regulation of protein localization"/>
    <property type="evidence" value="ECO:0007669"/>
    <property type="project" value="TreeGrafter"/>
</dbReference>
<keyword evidence="5" id="KW-0813">Transport</keyword>
<feature type="region of interest" description="Disordered" evidence="8">
    <location>
        <begin position="1"/>
        <end position="73"/>
    </location>
</feature>
<dbReference type="GO" id="GO:0031083">
    <property type="term" value="C:BLOC-1 complex"/>
    <property type="evidence" value="ECO:0007669"/>
    <property type="project" value="TreeGrafter"/>
</dbReference>
<dbReference type="InterPro" id="IPR051390">
    <property type="entry name" value="BLOC-1_subunit_KXD1"/>
</dbReference>
<accession>A0A367XWE3</accession>
<dbReference type="PANTHER" id="PTHR37787:SF1">
    <property type="entry name" value="BIOGENESIS OF LYSOSOME-RELATED ORGANELLES COMPLEX 1 SUBUNIT KXD1"/>
    <property type="match status" value="1"/>
</dbReference>
<feature type="compositionally biased region" description="Polar residues" evidence="8">
    <location>
        <begin position="42"/>
        <end position="53"/>
    </location>
</feature>
<feature type="compositionally biased region" description="Acidic residues" evidence="8">
    <location>
        <begin position="62"/>
        <end position="73"/>
    </location>
</feature>
<reference evidence="10 11" key="1">
    <citation type="submission" date="2018-06" db="EMBL/GenBank/DDBJ databases">
        <title>Whole genome sequencing of Candida tropicalis (genome annotated by CSBL at Korea University).</title>
        <authorList>
            <person name="Ahn J."/>
        </authorList>
    </citation>
    <scope>NUCLEOTIDE SEQUENCE [LARGE SCALE GENOMIC DNA]</scope>
    <source>
        <strain evidence="10 11">ATCC 20962</strain>
    </source>
</reference>
<dbReference type="STRING" id="5486.A0A367XWE3"/>
<protein>
    <recommendedName>
        <fullName evidence="4">Biogenesis of lysosome-related organelles complex 1 subunit KXD1</fullName>
    </recommendedName>
    <alternativeName>
        <fullName evidence="7">KxDL homolog</fullName>
    </alternativeName>
</protein>
<keyword evidence="6" id="KW-0967">Endosome</keyword>
<comment type="similarity">
    <text evidence="3">Belongs to the KXD1 family.</text>
</comment>
<sequence length="255" mass="28644">MLDTTENLAHVTEGAAPTEPAPLNNDNSQTDINDSSTHENSQDLPNNNTTTATDLIHTPSDLDPDSDDDDYLLSDDEDLSRILSHDLDHARLPGSRNMAEHVKFFSSTLTQALDSVDIDKSLALEARISGNLNNENQKIIERKELLIEKLRSLQILYGRNFGVSEESKVNRVLRMRNDIGDIERRIARLKNGTKAKSSIPFLKGKQNLGVVQKFPIEYNQAKDKVLERQFDSTDYSNDVGGDEDDDDEEEDDLVF</sequence>
<dbReference type="EMBL" id="QLNQ01000028">
    <property type="protein sequence ID" value="RCK57719.1"/>
    <property type="molecule type" value="Genomic_DNA"/>
</dbReference>
<dbReference type="Pfam" id="PF10241">
    <property type="entry name" value="KxDL"/>
    <property type="match status" value="1"/>
</dbReference>
<name>A0A367XWE3_9ASCO</name>
<feature type="region of interest" description="Disordered" evidence="8">
    <location>
        <begin position="229"/>
        <end position="255"/>
    </location>
</feature>
<evidence type="ECO:0000256" key="5">
    <source>
        <dbReference type="ARBA" id="ARBA00022448"/>
    </source>
</evidence>
<dbReference type="PANTHER" id="PTHR37787">
    <property type="entry name" value="BIOGENESIS OF LYSOSOME-RELATED ORGANELLES COMPLEX 1 SUBUNIT KXD1"/>
    <property type="match status" value="1"/>
</dbReference>